<feature type="compositionally biased region" description="Basic and acidic residues" evidence="3">
    <location>
        <begin position="1"/>
        <end position="17"/>
    </location>
</feature>
<name>A0ABY4CCF5_9BACT</name>
<evidence type="ECO:0000256" key="3">
    <source>
        <dbReference type="SAM" id="MobiDB-lite"/>
    </source>
</evidence>
<dbReference type="InterPro" id="IPR012347">
    <property type="entry name" value="Ferritin-like"/>
</dbReference>
<dbReference type="PROSITE" id="PS00818">
    <property type="entry name" value="DPS_1"/>
    <property type="match status" value="1"/>
</dbReference>
<feature type="region of interest" description="Disordered" evidence="3">
    <location>
        <begin position="1"/>
        <end position="30"/>
    </location>
</feature>
<keyword evidence="6" id="KW-1185">Reference proteome</keyword>
<organism evidence="5 6">
    <name type="scientific">Bdellovibrio reynosensis</name>
    <dbReference type="NCBI Taxonomy" id="2835041"/>
    <lineage>
        <taxon>Bacteria</taxon>
        <taxon>Pseudomonadati</taxon>
        <taxon>Bdellovibrionota</taxon>
        <taxon>Bdellovibrionia</taxon>
        <taxon>Bdellovibrionales</taxon>
        <taxon>Pseudobdellovibrionaceae</taxon>
        <taxon>Bdellovibrio</taxon>
    </lineage>
</organism>
<sequence>MRQESERSSLNRSELRKVRSTPRAQTSGAVDKTPVIESLKATLSDLYILQLKTQYCHWNVEGPLFFSLHKLFEEQYEEIAEFVDRAAEMIRSLRETSPGSFDEFERLSDLEQMPANKLSANQMIEIMNQDHSNLAVQLKTRWETAEAAEEASAIVLYEDLIEFHEKSAWMIRSHKSS</sequence>
<evidence type="ECO:0000313" key="6">
    <source>
        <dbReference type="Proteomes" id="UP000830116"/>
    </source>
</evidence>
<protein>
    <submittedName>
        <fullName evidence="5">DNA starvation/stationary phase protection protein</fullName>
    </submittedName>
</protein>
<dbReference type="CDD" id="cd01043">
    <property type="entry name" value="DPS"/>
    <property type="match status" value="1"/>
</dbReference>
<dbReference type="RefSeq" id="WP_243538013.1">
    <property type="nucleotide sequence ID" value="NZ_CP093442.1"/>
</dbReference>
<feature type="domain" description="Ferritin/DPS" evidence="4">
    <location>
        <begin position="37"/>
        <end position="174"/>
    </location>
</feature>
<evidence type="ECO:0000256" key="1">
    <source>
        <dbReference type="ARBA" id="ARBA00009497"/>
    </source>
</evidence>
<dbReference type="PRINTS" id="PR01346">
    <property type="entry name" value="HELNAPAPROT"/>
</dbReference>
<dbReference type="InterPro" id="IPR009078">
    <property type="entry name" value="Ferritin-like_SF"/>
</dbReference>
<dbReference type="SUPFAM" id="SSF47240">
    <property type="entry name" value="Ferritin-like"/>
    <property type="match status" value="1"/>
</dbReference>
<dbReference type="InterPro" id="IPR008331">
    <property type="entry name" value="Ferritin_DPS_dom"/>
</dbReference>
<gene>
    <name evidence="5" type="ORF">MNR06_01165</name>
</gene>
<dbReference type="PANTHER" id="PTHR42932:SF3">
    <property type="entry name" value="DNA PROTECTION DURING STARVATION PROTEIN"/>
    <property type="match status" value="1"/>
</dbReference>
<dbReference type="Gene3D" id="1.20.1260.10">
    <property type="match status" value="1"/>
</dbReference>
<evidence type="ECO:0000259" key="4">
    <source>
        <dbReference type="Pfam" id="PF00210"/>
    </source>
</evidence>
<reference evidence="5" key="1">
    <citation type="submission" date="2022-03" db="EMBL/GenBank/DDBJ databases">
        <title>Genome Identification and Characterization of new species Bdellovibrio reynosense LBG001 sp. nov. from a Mexico soil sample.</title>
        <authorList>
            <person name="Camilli A."/>
            <person name="Ajao Y."/>
            <person name="Guo X."/>
        </authorList>
    </citation>
    <scope>NUCLEOTIDE SEQUENCE</scope>
    <source>
        <strain evidence="5">LBG001</strain>
    </source>
</reference>
<evidence type="ECO:0000313" key="5">
    <source>
        <dbReference type="EMBL" id="UOF01562.1"/>
    </source>
</evidence>
<dbReference type="Proteomes" id="UP000830116">
    <property type="component" value="Chromosome"/>
</dbReference>
<dbReference type="PANTHER" id="PTHR42932">
    <property type="entry name" value="GENERAL STRESS PROTEIN 20U"/>
    <property type="match status" value="1"/>
</dbReference>
<accession>A0ABY4CCF5</accession>
<evidence type="ECO:0000256" key="2">
    <source>
        <dbReference type="RuleBase" id="RU003875"/>
    </source>
</evidence>
<proteinExistence type="inferred from homology"/>
<dbReference type="InterPro" id="IPR023188">
    <property type="entry name" value="DPS_DNA-bd_CS"/>
</dbReference>
<comment type="similarity">
    <text evidence="1 2">Belongs to the Dps family.</text>
</comment>
<dbReference type="Pfam" id="PF00210">
    <property type="entry name" value="Ferritin"/>
    <property type="match status" value="1"/>
</dbReference>
<dbReference type="PIRSF" id="PIRSF005900">
    <property type="entry name" value="Dps"/>
    <property type="match status" value="1"/>
</dbReference>
<dbReference type="EMBL" id="CP093442">
    <property type="protein sequence ID" value="UOF01562.1"/>
    <property type="molecule type" value="Genomic_DNA"/>
</dbReference>
<dbReference type="InterPro" id="IPR002177">
    <property type="entry name" value="DPS_DNA-bd"/>
</dbReference>